<dbReference type="SUPFAM" id="SSF90229">
    <property type="entry name" value="CCCH zinc finger"/>
    <property type="match status" value="1"/>
</dbReference>
<dbReference type="PROSITE" id="PS50103">
    <property type="entry name" value="ZF_C3H1"/>
    <property type="match status" value="2"/>
</dbReference>
<evidence type="ECO:0000256" key="6">
    <source>
        <dbReference type="SAM" id="MobiDB-lite"/>
    </source>
</evidence>
<dbReference type="GO" id="GO:0000209">
    <property type="term" value="P:protein polyubiquitination"/>
    <property type="evidence" value="ECO:0007669"/>
    <property type="project" value="InterPro"/>
</dbReference>
<feature type="domain" description="C3H1-type" evidence="7">
    <location>
        <begin position="106"/>
        <end position="133"/>
    </location>
</feature>
<dbReference type="Pfam" id="PF00642">
    <property type="entry name" value="zf-CCCH"/>
    <property type="match status" value="1"/>
</dbReference>
<keyword evidence="9" id="KW-1185">Reference proteome</keyword>
<evidence type="ECO:0000256" key="3">
    <source>
        <dbReference type="ARBA" id="ARBA00022771"/>
    </source>
</evidence>
<protein>
    <submittedName>
        <fullName evidence="8">LAFE_0G13300g1_1</fullName>
    </submittedName>
</protein>
<evidence type="ECO:0000313" key="9">
    <source>
        <dbReference type="Proteomes" id="UP000190831"/>
    </source>
</evidence>
<dbReference type="Proteomes" id="UP000190831">
    <property type="component" value="Chromosome G"/>
</dbReference>
<keyword evidence="3 5" id="KW-0863">Zinc-finger</keyword>
<evidence type="ECO:0000256" key="4">
    <source>
        <dbReference type="ARBA" id="ARBA00022833"/>
    </source>
</evidence>
<dbReference type="STRING" id="4955.A0A1G4MIK6"/>
<feature type="zinc finger region" description="C3H1-type" evidence="5">
    <location>
        <begin position="106"/>
        <end position="133"/>
    </location>
</feature>
<name>A0A1G4MIK6_LACFM</name>
<dbReference type="InterPro" id="IPR036855">
    <property type="entry name" value="Znf_CCCH_sf"/>
</dbReference>
<dbReference type="SMART" id="SM00356">
    <property type="entry name" value="ZnF_C3H1"/>
    <property type="match status" value="2"/>
</dbReference>
<keyword evidence="4 5" id="KW-0862">Zinc</keyword>
<dbReference type="InterPro" id="IPR000571">
    <property type="entry name" value="Znf_CCCH"/>
</dbReference>
<dbReference type="InterPro" id="IPR045072">
    <property type="entry name" value="MKRN-like"/>
</dbReference>
<sequence>MASPKNKSTGKPFMFSSPGRQSSKPGGGQNHSKSHSRSFSGSTPENFGTGSVVGNGNGSGSGQTTNLAGVETTAGTGSKRNSFSSNQQKAIIEHLLITKNTAPQKNYSHVPCKFFRQGACQAGSSCPFSHSLNVLAADQTPCKYFQKGNCRFGSKCANAHILPDGTRVNPPKQYGYHQSSATPVPMPIPARGSSSSRNASHHHRLSDGAISSGSNQRLQPAFVSLPALQTSNPAVGSSDGLMPPYTPVMEEKAIPDFDGEDFVPSELSDLLTPTELKRRNSRSSFTRKLSFGEPGSLPSTSSTAFGSFHESSYGFSMQQRNVSAVSSASTNYSPPNLQTFTLPTLNYTYQQEQRGWLGKEHQGFQSVWNNDAPSILRNSSDCSIAQLGQDLTKIKIFEEDEDRAADPEYLRNRKQDDQNTVDASHHEMQFYLEDLHEGIY</sequence>
<keyword evidence="1 5" id="KW-0479">Metal-binding</keyword>
<evidence type="ECO:0000313" key="8">
    <source>
        <dbReference type="EMBL" id="SCW03566.1"/>
    </source>
</evidence>
<proteinExistence type="predicted"/>
<dbReference type="OMA" id="DASHHEM"/>
<feature type="region of interest" description="Disordered" evidence="6">
    <location>
        <begin position="178"/>
        <end position="213"/>
    </location>
</feature>
<evidence type="ECO:0000256" key="5">
    <source>
        <dbReference type="PROSITE-ProRule" id="PRU00723"/>
    </source>
</evidence>
<dbReference type="PANTHER" id="PTHR11224">
    <property type="entry name" value="MAKORIN-RELATED"/>
    <property type="match status" value="1"/>
</dbReference>
<feature type="region of interest" description="Disordered" evidence="6">
    <location>
        <begin position="1"/>
        <end position="85"/>
    </location>
</feature>
<dbReference type="PANTHER" id="PTHR11224:SF10">
    <property type="entry name" value="IP09428P-RELATED"/>
    <property type="match status" value="1"/>
</dbReference>
<feature type="compositionally biased region" description="Polar residues" evidence="6">
    <location>
        <begin position="73"/>
        <end position="85"/>
    </location>
</feature>
<evidence type="ECO:0000256" key="2">
    <source>
        <dbReference type="ARBA" id="ARBA00022737"/>
    </source>
</evidence>
<reference evidence="8 9" key="1">
    <citation type="submission" date="2016-03" db="EMBL/GenBank/DDBJ databases">
        <authorList>
            <person name="Devillers H."/>
        </authorList>
    </citation>
    <scope>NUCLEOTIDE SEQUENCE [LARGE SCALE GENOMIC DNA]</scope>
    <source>
        <strain evidence="8">CBS 6772</strain>
    </source>
</reference>
<dbReference type="GO" id="GO:0061630">
    <property type="term" value="F:ubiquitin protein ligase activity"/>
    <property type="evidence" value="ECO:0007669"/>
    <property type="project" value="InterPro"/>
</dbReference>
<keyword evidence="2" id="KW-0677">Repeat</keyword>
<dbReference type="AlphaFoldDB" id="A0A1G4MIK6"/>
<evidence type="ECO:0000256" key="1">
    <source>
        <dbReference type="ARBA" id="ARBA00022723"/>
    </source>
</evidence>
<gene>
    <name evidence="8" type="ORF">LAFE_0G13300G</name>
</gene>
<dbReference type="OrthoDB" id="411372at2759"/>
<dbReference type="Pfam" id="PF18044">
    <property type="entry name" value="zf-CCCH_4"/>
    <property type="match status" value="1"/>
</dbReference>
<feature type="region of interest" description="Disordered" evidence="6">
    <location>
        <begin position="279"/>
        <end position="303"/>
    </location>
</feature>
<feature type="compositionally biased region" description="Low complexity" evidence="6">
    <location>
        <begin position="37"/>
        <end position="50"/>
    </location>
</feature>
<dbReference type="Gene3D" id="1.20.120.1350">
    <property type="entry name" value="Pneumovirus matrix protein 2 (M2), zinc-binding domain"/>
    <property type="match status" value="1"/>
</dbReference>
<dbReference type="EMBL" id="LT598486">
    <property type="protein sequence ID" value="SCW03566.1"/>
    <property type="molecule type" value="Genomic_DNA"/>
</dbReference>
<dbReference type="GO" id="GO:0008270">
    <property type="term" value="F:zinc ion binding"/>
    <property type="evidence" value="ECO:0007669"/>
    <property type="project" value="UniProtKB-KW"/>
</dbReference>
<feature type="zinc finger region" description="C3H1-type" evidence="5">
    <location>
        <begin position="136"/>
        <end position="163"/>
    </location>
</feature>
<organism evidence="8 9">
    <name type="scientific">Lachancea fermentati</name>
    <name type="common">Zygosaccharomyces fermentati</name>
    <dbReference type="NCBI Taxonomy" id="4955"/>
    <lineage>
        <taxon>Eukaryota</taxon>
        <taxon>Fungi</taxon>
        <taxon>Dikarya</taxon>
        <taxon>Ascomycota</taxon>
        <taxon>Saccharomycotina</taxon>
        <taxon>Saccharomycetes</taxon>
        <taxon>Saccharomycetales</taxon>
        <taxon>Saccharomycetaceae</taxon>
        <taxon>Lachancea</taxon>
    </lineage>
</organism>
<feature type="compositionally biased region" description="Gly residues" evidence="6">
    <location>
        <begin position="51"/>
        <end position="61"/>
    </location>
</feature>
<dbReference type="InterPro" id="IPR041367">
    <property type="entry name" value="Znf-CCCH_4"/>
</dbReference>
<feature type="domain" description="C3H1-type" evidence="7">
    <location>
        <begin position="136"/>
        <end position="163"/>
    </location>
</feature>
<evidence type="ECO:0000259" key="7">
    <source>
        <dbReference type="PROSITE" id="PS50103"/>
    </source>
</evidence>
<accession>A0A1G4MIK6</accession>
<dbReference type="Gene3D" id="4.10.1000.10">
    <property type="entry name" value="Zinc finger, CCCH-type"/>
    <property type="match status" value="1"/>
</dbReference>